<dbReference type="EMBL" id="JABSTQ010009631">
    <property type="protein sequence ID" value="KAG0427397.1"/>
    <property type="molecule type" value="Genomic_DNA"/>
</dbReference>
<protein>
    <submittedName>
        <fullName evidence="1">Uncharacterized protein</fullName>
    </submittedName>
</protein>
<evidence type="ECO:0000313" key="2">
    <source>
        <dbReference type="Proteomes" id="UP000805193"/>
    </source>
</evidence>
<proteinExistence type="predicted"/>
<accession>A0AC60Q3H5</accession>
<reference evidence="1 2" key="1">
    <citation type="journal article" date="2020" name="Cell">
        <title>Large-Scale Comparative Analyses of Tick Genomes Elucidate Their Genetic Diversity and Vector Capacities.</title>
        <authorList>
            <consortium name="Tick Genome and Microbiome Consortium (TIGMIC)"/>
            <person name="Jia N."/>
            <person name="Wang J."/>
            <person name="Shi W."/>
            <person name="Du L."/>
            <person name="Sun Y."/>
            <person name="Zhan W."/>
            <person name="Jiang J.F."/>
            <person name="Wang Q."/>
            <person name="Zhang B."/>
            <person name="Ji P."/>
            <person name="Bell-Sakyi L."/>
            <person name="Cui X.M."/>
            <person name="Yuan T.T."/>
            <person name="Jiang B.G."/>
            <person name="Yang W.F."/>
            <person name="Lam T.T."/>
            <person name="Chang Q.C."/>
            <person name="Ding S.J."/>
            <person name="Wang X.J."/>
            <person name="Zhu J.G."/>
            <person name="Ruan X.D."/>
            <person name="Zhao L."/>
            <person name="Wei J.T."/>
            <person name="Ye R.Z."/>
            <person name="Que T.C."/>
            <person name="Du C.H."/>
            <person name="Zhou Y.H."/>
            <person name="Cheng J.X."/>
            <person name="Dai P.F."/>
            <person name="Guo W.B."/>
            <person name="Han X.H."/>
            <person name="Huang E.J."/>
            <person name="Li L.F."/>
            <person name="Wei W."/>
            <person name="Gao Y.C."/>
            <person name="Liu J.Z."/>
            <person name="Shao H.Z."/>
            <person name="Wang X."/>
            <person name="Wang C.C."/>
            <person name="Yang T.C."/>
            <person name="Huo Q.B."/>
            <person name="Li W."/>
            <person name="Chen H.Y."/>
            <person name="Chen S.E."/>
            <person name="Zhou L.G."/>
            <person name="Ni X.B."/>
            <person name="Tian J.H."/>
            <person name="Sheng Y."/>
            <person name="Liu T."/>
            <person name="Pan Y.S."/>
            <person name="Xia L.Y."/>
            <person name="Li J."/>
            <person name="Zhao F."/>
            <person name="Cao W.C."/>
        </authorList>
    </citation>
    <scope>NUCLEOTIDE SEQUENCE [LARGE SCALE GENOMIC DNA]</scope>
    <source>
        <strain evidence="1">Iper-2018</strain>
    </source>
</reference>
<comment type="caution">
    <text evidence="1">The sequence shown here is derived from an EMBL/GenBank/DDBJ whole genome shotgun (WGS) entry which is preliminary data.</text>
</comment>
<organism evidence="1 2">
    <name type="scientific">Ixodes persulcatus</name>
    <name type="common">Taiga tick</name>
    <dbReference type="NCBI Taxonomy" id="34615"/>
    <lineage>
        <taxon>Eukaryota</taxon>
        <taxon>Metazoa</taxon>
        <taxon>Ecdysozoa</taxon>
        <taxon>Arthropoda</taxon>
        <taxon>Chelicerata</taxon>
        <taxon>Arachnida</taxon>
        <taxon>Acari</taxon>
        <taxon>Parasitiformes</taxon>
        <taxon>Ixodida</taxon>
        <taxon>Ixodoidea</taxon>
        <taxon>Ixodidae</taxon>
        <taxon>Ixodinae</taxon>
        <taxon>Ixodes</taxon>
    </lineage>
</organism>
<keyword evidence="2" id="KW-1185">Reference proteome</keyword>
<dbReference type="Proteomes" id="UP000805193">
    <property type="component" value="Unassembled WGS sequence"/>
</dbReference>
<sequence>VCTPGCLREVCKAHQGDRRRGVWSAPGAAGAEEGHSGAVLSARPGRQAEVPECRRSGQRYGFRRAAGTGVQVVFPRQPRPPHREPNPSGCYSSLARKPRAQRSRPTLMYTLGICLDVAQLSVTSGHELLAVSESRLLWVDVRLIFLSSGVVRR</sequence>
<name>A0AC60Q3H5_IXOPE</name>
<gene>
    <name evidence="1" type="ORF">HPB47_025553</name>
</gene>
<feature type="non-terminal residue" evidence="1">
    <location>
        <position position="1"/>
    </location>
</feature>
<evidence type="ECO:0000313" key="1">
    <source>
        <dbReference type="EMBL" id="KAG0427397.1"/>
    </source>
</evidence>